<evidence type="ECO:0000313" key="8">
    <source>
        <dbReference type="Proteomes" id="UP001174934"/>
    </source>
</evidence>
<feature type="region of interest" description="Disordered" evidence="6">
    <location>
        <begin position="35"/>
        <end position="73"/>
    </location>
</feature>
<evidence type="ECO:0000256" key="1">
    <source>
        <dbReference type="ARBA" id="ARBA00004370"/>
    </source>
</evidence>
<dbReference type="Pfam" id="PF02104">
    <property type="entry name" value="SURF1"/>
    <property type="match status" value="1"/>
</dbReference>
<keyword evidence="5" id="KW-0999">Mitochondrion inner membrane</keyword>
<dbReference type="GO" id="GO:0005743">
    <property type="term" value="C:mitochondrial inner membrane"/>
    <property type="evidence" value="ECO:0007669"/>
    <property type="project" value="UniProtKB-SubCell"/>
</dbReference>
<feature type="transmembrane region" description="Helical" evidence="5">
    <location>
        <begin position="83"/>
        <end position="101"/>
    </location>
</feature>
<evidence type="ECO:0000313" key="7">
    <source>
        <dbReference type="EMBL" id="KAK0628667.1"/>
    </source>
</evidence>
<keyword evidence="2 5" id="KW-0812">Transmembrane</keyword>
<evidence type="ECO:0000256" key="2">
    <source>
        <dbReference type="ARBA" id="ARBA00022692"/>
    </source>
</evidence>
<evidence type="ECO:0000256" key="3">
    <source>
        <dbReference type="ARBA" id="ARBA00022989"/>
    </source>
</evidence>
<keyword evidence="5" id="KW-0496">Mitochondrion</keyword>
<accession>A0AA39X7C4</accession>
<proteinExistence type="inferred from homology"/>
<feature type="compositionally biased region" description="Polar residues" evidence="6">
    <location>
        <begin position="45"/>
        <end position="66"/>
    </location>
</feature>
<dbReference type="Proteomes" id="UP001174934">
    <property type="component" value="Unassembled WGS sequence"/>
</dbReference>
<sequence length="326" mass="37314">MASRSMFNCLLRPASQARSAAPIGRCVAQKSATTVRSSRPCRRPISTSRPRQSQQPGDNPKFTSILDNPPELIRTGRKHGPGLIILAIIPITAFILGTWQVKRLEWKTDLIAKCEDRILRQPLPLPPRVDPDAIADFDYRRVWTTGHFRHDREMLVGPRMRDGEQGYMVVTPLEREGGPETTVLVNRGWVSKKLGDQSKRPDSLEKGEVKIEGLLREPWKKNMFTPDNRPDKGEFYFPDVHEMAALTGSQPIWIEQTMDPDLLQVYDYEARGIPIGRPAEVNLRNNHAQYIFTWYGLSLATSIMFYILVKKPPTDITRRVRMNKSW</sequence>
<reference evidence="7" key="1">
    <citation type="submission" date="2023-06" db="EMBL/GenBank/DDBJ databases">
        <title>Genome-scale phylogeny and comparative genomics of the fungal order Sordariales.</title>
        <authorList>
            <consortium name="Lawrence Berkeley National Laboratory"/>
            <person name="Hensen N."/>
            <person name="Bonometti L."/>
            <person name="Westerberg I."/>
            <person name="Brannstrom I.O."/>
            <person name="Guillou S."/>
            <person name="Cros-Aarteil S."/>
            <person name="Calhoun S."/>
            <person name="Haridas S."/>
            <person name="Kuo A."/>
            <person name="Mondo S."/>
            <person name="Pangilinan J."/>
            <person name="Riley R."/>
            <person name="LaButti K."/>
            <person name="Andreopoulos B."/>
            <person name="Lipzen A."/>
            <person name="Chen C."/>
            <person name="Yanf M."/>
            <person name="Daum C."/>
            <person name="Ng V."/>
            <person name="Clum A."/>
            <person name="Steindorff A."/>
            <person name="Ohm R."/>
            <person name="Martin F."/>
            <person name="Silar P."/>
            <person name="Natvig D."/>
            <person name="Lalanne C."/>
            <person name="Gautier V."/>
            <person name="Ament-velasquez S.L."/>
            <person name="Kruys A."/>
            <person name="Hutchinson M.I."/>
            <person name="Powell A.J."/>
            <person name="Barry K."/>
            <person name="Miller A.N."/>
            <person name="Grigoriev I.V."/>
            <person name="Debuchy R."/>
            <person name="Gladieux P."/>
            <person name="Thoren M.H."/>
            <person name="Johannesson H."/>
        </authorList>
    </citation>
    <scope>NUCLEOTIDE SEQUENCE</scope>
    <source>
        <strain evidence="7">SMH3391-2</strain>
    </source>
</reference>
<evidence type="ECO:0000256" key="6">
    <source>
        <dbReference type="SAM" id="MobiDB-lite"/>
    </source>
</evidence>
<dbReference type="PROSITE" id="PS50895">
    <property type="entry name" value="SURF1"/>
    <property type="match status" value="1"/>
</dbReference>
<name>A0AA39X7C4_9PEZI</name>
<comment type="subcellular location">
    <subcellularLocation>
        <location evidence="1">Membrane</location>
    </subcellularLocation>
    <subcellularLocation>
        <location evidence="5">Mitochondrion inner membrane</location>
        <topology evidence="5">Multi-pass membrane protein</topology>
    </subcellularLocation>
</comment>
<dbReference type="GO" id="GO:0033617">
    <property type="term" value="P:mitochondrial respiratory chain complex IV assembly"/>
    <property type="evidence" value="ECO:0007669"/>
    <property type="project" value="TreeGrafter"/>
</dbReference>
<dbReference type="EMBL" id="JAULSR010000002">
    <property type="protein sequence ID" value="KAK0628667.1"/>
    <property type="molecule type" value="Genomic_DNA"/>
</dbReference>
<keyword evidence="8" id="KW-1185">Reference proteome</keyword>
<dbReference type="InterPro" id="IPR045214">
    <property type="entry name" value="Surf1/Surf4"/>
</dbReference>
<dbReference type="AlphaFoldDB" id="A0AA39X7C4"/>
<evidence type="ECO:0000256" key="4">
    <source>
        <dbReference type="ARBA" id="ARBA00023136"/>
    </source>
</evidence>
<dbReference type="PANTHER" id="PTHR23427:SF2">
    <property type="entry name" value="SURFEIT LOCUS PROTEIN 1"/>
    <property type="match status" value="1"/>
</dbReference>
<feature type="transmembrane region" description="Helical" evidence="5">
    <location>
        <begin position="290"/>
        <end position="309"/>
    </location>
</feature>
<dbReference type="CDD" id="cd06662">
    <property type="entry name" value="SURF1"/>
    <property type="match status" value="1"/>
</dbReference>
<keyword evidence="3 5" id="KW-1133">Transmembrane helix</keyword>
<keyword evidence="4 5" id="KW-0472">Membrane</keyword>
<evidence type="ECO:0000256" key="5">
    <source>
        <dbReference type="RuleBase" id="RU363076"/>
    </source>
</evidence>
<comment type="similarity">
    <text evidence="5">Belongs to the SURF1 family.</text>
</comment>
<protein>
    <recommendedName>
        <fullName evidence="5">SURF1-like protein</fullName>
    </recommendedName>
</protein>
<comment type="caution">
    <text evidence="7">The sequence shown here is derived from an EMBL/GenBank/DDBJ whole genome shotgun (WGS) entry which is preliminary data.</text>
</comment>
<organism evidence="7 8">
    <name type="scientific">Bombardia bombarda</name>
    <dbReference type="NCBI Taxonomy" id="252184"/>
    <lineage>
        <taxon>Eukaryota</taxon>
        <taxon>Fungi</taxon>
        <taxon>Dikarya</taxon>
        <taxon>Ascomycota</taxon>
        <taxon>Pezizomycotina</taxon>
        <taxon>Sordariomycetes</taxon>
        <taxon>Sordariomycetidae</taxon>
        <taxon>Sordariales</taxon>
        <taxon>Lasiosphaeriaceae</taxon>
        <taxon>Bombardia</taxon>
    </lineage>
</organism>
<comment type="function">
    <text evidence="5">Probably involved in the biogenesis of the COX complex.</text>
</comment>
<dbReference type="PANTHER" id="PTHR23427">
    <property type="entry name" value="SURFEIT LOCUS PROTEIN"/>
    <property type="match status" value="1"/>
</dbReference>
<gene>
    <name evidence="7" type="ORF">B0T17DRAFT_523398</name>
</gene>
<dbReference type="InterPro" id="IPR002994">
    <property type="entry name" value="Surf1/Shy1"/>
</dbReference>